<reference evidence="1" key="1">
    <citation type="submission" date="2020-02" db="EMBL/GenBank/DDBJ databases">
        <authorList>
            <person name="Meier V. D."/>
        </authorList>
    </citation>
    <scope>NUCLEOTIDE SEQUENCE</scope>
    <source>
        <strain evidence="1">AVDCRST_MAG93</strain>
    </source>
</reference>
<protein>
    <submittedName>
        <fullName evidence="1">Uncharacterized protein</fullName>
    </submittedName>
</protein>
<sequence length="56" mass="6225">GRNATRLAYGASTAHHAAWSQARRHPSAAFREPVCVWSNCAGKRREFVRAGQNDDE</sequence>
<dbReference type="AlphaFoldDB" id="A0A6J4JLU5"/>
<feature type="non-terminal residue" evidence="1">
    <location>
        <position position="56"/>
    </location>
</feature>
<feature type="non-terminal residue" evidence="1">
    <location>
        <position position="1"/>
    </location>
</feature>
<organism evidence="1">
    <name type="scientific">uncultured Chloroflexia bacterium</name>
    <dbReference type="NCBI Taxonomy" id="1672391"/>
    <lineage>
        <taxon>Bacteria</taxon>
        <taxon>Bacillati</taxon>
        <taxon>Chloroflexota</taxon>
        <taxon>Chloroflexia</taxon>
        <taxon>environmental samples</taxon>
    </lineage>
</organism>
<proteinExistence type="predicted"/>
<gene>
    <name evidence="1" type="ORF">AVDCRST_MAG93-3246</name>
</gene>
<accession>A0A6J4JLU5</accession>
<name>A0A6J4JLU5_9CHLR</name>
<dbReference type="EMBL" id="CADCTR010001110">
    <property type="protein sequence ID" value="CAA9281848.1"/>
    <property type="molecule type" value="Genomic_DNA"/>
</dbReference>
<evidence type="ECO:0000313" key="1">
    <source>
        <dbReference type="EMBL" id="CAA9281848.1"/>
    </source>
</evidence>